<evidence type="ECO:0000313" key="1">
    <source>
        <dbReference type="EMBL" id="KWS05243.1"/>
    </source>
</evidence>
<name>A0A120AGX2_9GAMM</name>
<sequence length="55" mass="6355">MSQAFRWRCCDGAGAGDRWLGLRLRSLNVAASLDHFDASDASMIHGYRDREHRYR</sequence>
<dbReference type="EMBL" id="JAJA02000001">
    <property type="protein sequence ID" value="KWS05243.1"/>
    <property type="molecule type" value="Genomic_DNA"/>
</dbReference>
<gene>
    <name evidence="1" type="ORF">AZ78_2794</name>
</gene>
<proteinExistence type="predicted"/>
<reference evidence="1 2" key="1">
    <citation type="journal article" date="2014" name="Genome Announc.">
        <title>Draft Genome Sequence of Lysobacter capsici AZ78, a Bacterium Antagonistic to Plant-Pathogenic Oomycetes.</title>
        <authorList>
            <person name="Puopolo G."/>
            <person name="Sonego P."/>
            <person name="Engelen K."/>
            <person name="Pertot I."/>
        </authorList>
    </citation>
    <scope>NUCLEOTIDE SEQUENCE [LARGE SCALE GENOMIC DNA]</scope>
    <source>
        <strain evidence="1 2">AZ78</strain>
    </source>
</reference>
<protein>
    <submittedName>
        <fullName evidence="1">Uncharacterized protein</fullName>
    </submittedName>
</protein>
<keyword evidence="2" id="KW-1185">Reference proteome</keyword>
<organism evidence="1 2">
    <name type="scientific">Lysobacter capsici AZ78</name>
    <dbReference type="NCBI Taxonomy" id="1444315"/>
    <lineage>
        <taxon>Bacteria</taxon>
        <taxon>Pseudomonadati</taxon>
        <taxon>Pseudomonadota</taxon>
        <taxon>Gammaproteobacteria</taxon>
        <taxon>Lysobacterales</taxon>
        <taxon>Lysobacteraceae</taxon>
        <taxon>Lysobacter</taxon>
    </lineage>
</organism>
<evidence type="ECO:0000313" key="2">
    <source>
        <dbReference type="Proteomes" id="UP000023435"/>
    </source>
</evidence>
<dbReference type="AlphaFoldDB" id="A0A120AGX2"/>
<dbReference type="Proteomes" id="UP000023435">
    <property type="component" value="Unassembled WGS sequence"/>
</dbReference>
<accession>A0A120AGX2</accession>
<comment type="caution">
    <text evidence="1">The sequence shown here is derived from an EMBL/GenBank/DDBJ whole genome shotgun (WGS) entry which is preliminary data.</text>
</comment>